<sequence length="564" mass="61287">MADMERSKHYHGLVDMGSNGIRFSITDLTPETQRILPTVYLDRAAISLYDAQYENGEFQSIPETTIKQVIKSLLRFKSTCKDFSVPDQQVRIVATEATRKAINTEDFQKQINSATGWKVELLPKEMEGRIGALGAASSYENVKGLMMDLGGGSTQLTWIITEAGEVRMSEKGSASLPYGAAALSKKLDTISANRGSEAYAQHIKLEHEVVADLKAAVQAIDIPKELLESPGGIQLYLSGGGFRGWGFVLMSENAIRPYPIPIINGFKTTQDLFHDTQAVQAAVLKEDTPEIFRVSARRATQVPAVAFLVTCLAQALPSILDVYFCQGGVREGMHFAAMSPQARAESPLVTVTKSNAPASTPQLVSTLLKALQPAPSSPQTPIFSHTLLTAFVQAMYAHMANVKDLRGGAALRSTTTGIFSAAHGLSHEQRALLAILLCERYGGYTSISPTEQEFYRRMAQLIPAGMEWWCMYAGRVAAVLAAVYPAGTVREERVGVGAQWVATKKGNEKLCVEFGFGKGVDGLDEGLDRSLRMVGKCGKKKNWVGGSGYKVEVTVDGRVYGEEE</sequence>
<dbReference type="PANTHER" id="PTHR30005">
    <property type="entry name" value="EXOPOLYPHOSPHATASE"/>
    <property type="match status" value="1"/>
</dbReference>
<reference evidence="4" key="1">
    <citation type="journal article" date="2021" name="BMC Genomics">
        <title>Chromosome-level genome assembly and manually-curated proteome of model necrotroph Parastagonospora nodorum Sn15 reveals a genome-wide trove of candidate effector homologs, and redundancy of virulence-related functions within an accessory chromosome.</title>
        <authorList>
            <person name="Bertazzoni S."/>
            <person name="Jones D.A.B."/>
            <person name="Phan H.T."/>
            <person name="Tan K.-C."/>
            <person name="Hane J.K."/>
        </authorList>
    </citation>
    <scope>NUCLEOTIDE SEQUENCE [LARGE SCALE GENOMIC DNA]</scope>
    <source>
        <strain evidence="4">SN15 / ATCC MYA-4574 / FGSC 10173)</strain>
    </source>
</reference>
<gene>
    <name evidence="3" type="ORF">JI435_097250</name>
</gene>
<dbReference type="PANTHER" id="PTHR30005:SF0">
    <property type="entry name" value="RETROGRADE REGULATION PROTEIN 2"/>
    <property type="match status" value="1"/>
</dbReference>
<evidence type="ECO:0008006" key="5">
    <source>
        <dbReference type="Google" id="ProtNLM"/>
    </source>
</evidence>
<evidence type="ECO:0000313" key="4">
    <source>
        <dbReference type="Proteomes" id="UP000663193"/>
    </source>
</evidence>
<dbReference type="OMA" id="GWGYMLM"/>
<dbReference type="Proteomes" id="UP000663193">
    <property type="component" value="Chromosome 1"/>
</dbReference>
<dbReference type="OrthoDB" id="2014654at2759"/>
<dbReference type="Gene3D" id="3.30.420.40">
    <property type="match status" value="1"/>
</dbReference>
<dbReference type="SUPFAM" id="SSF53067">
    <property type="entry name" value="Actin-like ATPase domain"/>
    <property type="match status" value="2"/>
</dbReference>
<protein>
    <recommendedName>
        <fullName evidence="5">Ppx/GppA phosphatase domain-containing protein</fullName>
    </recommendedName>
</protein>
<dbReference type="FunFam" id="3.30.420.150:FF:000007">
    <property type="entry name" value="Retrograde regulation protein 2"/>
    <property type="match status" value="1"/>
</dbReference>
<dbReference type="AlphaFoldDB" id="A0A7U2EPT2"/>
<dbReference type="Pfam" id="PF23566">
    <property type="entry name" value="RTG2_C"/>
    <property type="match status" value="1"/>
</dbReference>
<organism evidence="3 4">
    <name type="scientific">Phaeosphaeria nodorum (strain SN15 / ATCC MYA-4574 / FGSC 10173)</name>
    <name type="common">Glume blotch fungus</name>
    <name type="synonym">Parastagonospora nodorum</name>
    <dbReference type="NCBI Taxonomy" id="321614"/>
    <lineage>
        <taxon>Eukaryota</taxon>
        <taxon>Fungi</taxon>
        <taxon>Dikarya</taxon>
        <taxon>Ascomycota</taxon>
        <taxon>Pezizomycotina</taxon>
        <taxon>Dothideomycetes</taxon>
        <taxon>Pleosporomycetidae</taxon>
        <taxon>Pleosporales</taxon>
        <taxon>Pleosporineae</taxon>
        <taxon>Phaeosphaeriaceae</taxon>
        <taxon>Parastagonospora</taxon>
    </lineage>
</organism>
<dbReference type="InterPro" id="IPR057512">
    <property type="entry name" value="RTG2_C"/>
</dbReference>
<dbReference type="KEGG" id="pno:SNOG_09725"/>
<accession>A0A7U2EPT2</accession>
<dbReference type="EMBL" id="CP069023">
    <property type="protein sequence ID" value="QRC90322.1"/>
    <property type="molecule type" value="Genomic_DNA"/>
</dbReference>
<dbReference type="VEuPathDB" id="FungiDB:JI435_097250"/>
<evidence type="ECO:0000313" key="3">
    <source>
        <dbReference type="EMBL" id="QRC90322.1"/>
    </source>
</evidence>
<feature type="domain" description="Ppx/GppA phosphatase N-terminal" evidence="1">
    <location>
        <begin position="36"/>
        <end position="186"/>
    </location>
</feature>
<dbReference type="InterPro" id="IPR050273">
    <property type="entry name" value="GppA/Ppx_hydrolase"/>
</dbReference>
<feature type="domain" description="RTG2 C-terminal" evidence="2">
    <location>
        <begin position="346"/>
        <end position="556"/>
    </location>
</feature>
<name>A0A7U2EPT2_PHANO</name>
<dbReference type="FunFam" id="3.30.420.40:FF:000191">
    <property type="entry name" value="Retrograde regulation protein 2"/>
    <property type="match status" value="1"/>
</dbReference>
<evidence type="ECO:0000259" key="2">
    <source>
        <dbReference type="Pfam" id="PF23566"/>
    </source>
</evidence>
<keyword evidence="4" id="KW-1185">Reference proteome</keyword>
<proteinExistence type="predicted"/>
<dbReference type="Pfam" id="PF02541">
    <property type="entry name" value="Ppx-GppA"/>
    <property type="match status" value="1"/>
</dbReference>
<dbReference type="Gene3D" id="3.30.420.150">
    <property type="entry name" value="Exopolyphosphatase. Domain 2"/>
    <property type="match status" value="1"/>
</dbReference>
<dbReference type="RefSeq" id="XP_001800011.1">
    <property type="nucleotide sequence ID" value="XM_001799959.1"/>
</dbReference>
<dbReference type="InterPro" id="IPR043129">
    <property type="entry name" value="ATPase_NBD"/>
</dbReference>
<dbReference type="InterPro" id="IPR003695">
    <property type="entry name" value="Ppx_GppA_N"/>
</dbReference>
<evidence type="ECO:0000259" key="1">
    <source>
        <dbReference type="Pfam" id="PF02541"/>
    </source>
</evidence>